<evidence type="ECO:0000313" key="3">
    <source>
        <dbReference type="EMBL" id="CAB4835970.1"/>
    </source>
</evidence>
<feature type="domain" description="GGDEF" evidence="2">
    <location>
        <begin position="423"/>
        <end position="553"/>
    </location>
</feature>
<dbReference type="Gene3D" id="1.10.3210.10">
    <property type="entry name" value="Hypothetical protein af1432"/>
    <property type="match status" value="1"/>
</dbReference>
<dbReference type="GO" id="GO:0005886">
    <property type="term" value="C:plasma membrane"/>
    <property type="evidence" value="ECO:0007669"/>
    <property type="project" value="TreeGrafter"/>
</dbReference>
<dbReference type="GO" id="GO:1902201">
    <property type="term" value="P:negative regulation of bacterial-type flagellum-dependent cell motility"/>
    <property type="evidence" value="ECO:0007669"/>
    <property type="project" value="TreeGrafter"/>
</dbReference>
<gene>
    <name evidence="3" type="ORF">UFOPK3139_02707</name>
    <name evidence="4" type="ORF">UFOPK3967_02154</name>
</gene>
<feature type="region of interest" description="Disordered" evidence="1">
    <location>
        <begin position="1"/>
        <end position="24"/>
    </location>
</feature>
<dbReference type="PANTHER" id="PTHR45138">
    <property type="entry name" value="REGULATORY COMPONENTS OF SENSORY TRANSDUCTION SYSTEM"/>
    <property type="match status" value="1"/>
</dbReference>
<accession>A0A6J7ATE7</accession>
<dbReference type="InterPro" id="IPR029016">
    <property type="entry name" value="GAF-like_dom_sf"/>
</dbReference>
<dbReference type="GO" id="GO:0052621">
    <property type="term" value="F:diguanylate cyclase activity"/>
    <property type="evidence" value="ECO:0007669"/>
    <property type="project" value="TreeGrafter"/>
</dbReference>
<dbReference type="SMART" id="SM00267">
    <property type="entry name" value="GGDEF"/>
    <property type="match status" value="1"/>
</dbReference>
<reference evidence="3" key="1">
    <citation type="submission" date="2020-05" db="EMBL/GenBank/DDBJ databases">
        <authorList>
            <person name="Chiriac C."/>
            <person name="Salcher M."/>
            <person name="Ghai R."/>
            <person name="Kavagutti S V."/>
        </authorList>
    </citation>
    <scope>NUCLEOTIDE SEQUENCE</scope>
</reference>
<dbReference type="InterPro" id="IPR050469">
    <property type="entry name" value="Diguanylate_Cyclase"/>
</dbReference>
<dbReference type="AlphaFoldDB" id="A0A6J7ATE7"/>
<dbReference type="NCBIfam" id="TIGR00254">
    <property type="entry name" value="GGDEF"/>
    <property type="match status" value="1"/>
</dbReference>
<dbReference type="SMART" id="SM00065">
    <property type="entry name" value="GAF"/>
    <property type="match status" value="1"/>
</dbReference>
<organism evidence="3">
    <name type="scientific">freshwater metagenome</name>
    <dbReference type="NCBI Taxonomy" id="449393"/>
    <lineage>
        <taxon>unclassified sequences</taxon>
        <taxon>metagenomes</taxon>
        <taxon>ecological metagenomes</taxon>
    </lineage>
</organism>
<proteinExistence type="predicted"/>
<dbReference type="GO" id="GO:0043709">
    <property type="term" value="P:cell adhesion involved in single-species biofilm formation"/>
    <property type="evidence" value="ECO:0007669"/>
    <property type="project" value="TreeGrafter"/>
</dbReference>
<dbReference type="SUPFAM" id="SSF55781">
    <property type="entry name" value="GAF domain-like"/>
    <property type="match status" value="1"/>
</dbReference>
<dbReference type="InterPro" id="IPR043128">
    <property type="entry name" value="Rev_trsase/Diguanyl_cyclase"/>
</dbReference>
<dbReference type="PROSITE" id="PS50887">
    <property type="entry name" value="GGDEF"/>
    <property type="match status" value="1"/>
</dbReference>
<evidence type="ECO:0000259" key="2">
    <source>
        <dbReference type="PROSITE" id="PS50887"/>
    </source>
</evidence>
<dbReference type="InterPro" id="IPR000160">
    <property type="entry name" value="GGDEF_dom"/>
</dbReference>
<dbReference type="EMBL" id="CAFABA010000153">
    <property type="protein sequence ID" value="CAB4835970.1"/>
    <property type="molecule type" value="Genomic_DNA"/>
</dbReference>
<dbReference type="EMBL" id="CAFBOS010000153">
    <property type="protein sequence ID" value="CAB5009497.1"/>
    <property type="molecule type" value="Genomic_DNA"/>
</dbReference>
<dbReference type="Gene3D" id="3.30.450.40">
    <property type="match status" value="1"/>
</dbReference>
<evidence type="ECO:0000313" key="4">
    <source>
        <dbReference type="EMBL" id="CAB5009497.1"/>
    </source>
</evidence>
<dbReference type="Pfam" id="PF13487">
    <property type="entry name" value="HD_5"/>
    <property type="match status" value="1"/>
</dbReference>
<dbReference type="PANTHER" id="PTHR45138:SF9">
    <property type="entry name" value="DIGUANYLATE CYCLASE DGCM-RELATED"/>
    <property type="match status" value="1"/>
</dbReference>
<dbReference type="InterPro" id="IPR003018">
    <property type="entry name" value="GAF"/>
</dbReference>
<evidence type="ECO:0000256" key="1">
    <source>
        <dbReference type="SAM" id="MobiDB-lite"/>
    </source>
</evidence>
<dbReference type="InterPro" id="IPR029787">
    <property type="entry name" value="Nucleotide_cyclase"/>
</dbReference>
<dbReference type="CDD" id="cd01949">
    <property type="entry name" value="GGDEF"/>
    <property type="match status" value="1"/>
</dbReference>
<sequence length="565" mass="58071">MQSAFGTNPPLRTDAPSAGPQPLDPATRATIVALGRALELHDPALARSAAYRAAVIDNAAAALALAPVDHAAALGGALLAEVAALVTHARPATDGAVAAAVLGAFLVDRATGCHALADAVRHQCERWDGRGVPRGLLGPAIPLAARLVAVAHELVGPIEAGGTPHWLSRAGRARSLAGSLLDPDLVAALTDSLTPDAVATFDPGLDTTLARLEALAMAQADESPIAALTSIGVAIHAADRIDEIASLIAGHVRRALHAGTVGVMSFDPTEKGLRVVAEVGDLAAATAGPDTVHRLTFFPPTSVVRTGTVHAFARSALAPSTVEGRFLDLICAESELGVPLDVDGRRWGVLWARTAQGGRELGTADLATMRLAAAQITASISQATRVADLEALALRDPLTGLGNRRVLETTLRRIFGRPSVARQDCAVIICDVDGLKVVNDTEGHAAGDAVLADAASALRHAVSDVPGATVCRIGGDEFCVVLDGGGMLLGQPVASRAQQLFARSGPNRSMSCGVAVAILGVNTPGELLRAADDAQYLEKRSRRGAADGELLEIGGRGGRRARRDH</sequence>
<dbReference type="Gene3D" id="3.30.70.270">
    <property type="match status" value="1"/>
</dbReference>
<dbReference type="Pfam" id="PF00990">
    <property type="entry name" value="GGDEF"/>
    <property type="match status" value="1"/>
</dbReference>
<protein>
    <submittedName>
        <fullName evidence="3">Unannotated protein</fullName>
    </submittedName>
</protein>
<name>A0A6J7ATE7_9ZZZZ</name>
<dbReference type="SUPFAM" id="SSF55073">
    <property type="entry name" value="Nucleotide cyclase"/>
    <property type="match status" value="1"/>
</dbReference>